<keyword evidence="4" id="KW-1185">Reference proteome</keyword>
<proteinExistence type="predicted"/>
<feature type="transmembrane region" description="Helical" evidence="2">
    <location>
        <begin position="7"/>
        <end position="32"/>
    </location>
</feature>
<gene>
    <name evidence="3" type="ORF">KHLLAP_LOCUS13140</name>
</gene>
<reference evidence="3" key="1">
    <citation type="submission" date="2023-10" db="EMBL/GenBank/DDBJ databases">
        <authorList>
            <person name="Hackl T."/>
        </authorList>
    </citation>
    <scope>NUCLEOTIDE SEQUENCE</scope>
</reference>
<keyword evidence="2" id="KW-1133">Transmembrane helix</keyword>
<accession>A0AAI8VX35</accession>
<dbReference type="EMBL" id="CAUWAG010000020">
    <property type="protein sequence ID" value="CAJ2512672.1"/>
    <property type="molecule type" value="Genomic_DNA"/>
</dbReference>
<keyword evidence="2" id="KW-0812">Transmembrane</keyword>
<comment type="caution">
    <text evidence="3">The sequence shown here is derived from an EMBL/GenBank/DDBJ whole genome shotgun (WGS) entry which is preliminary data.</text>
</comment>
<protein>
    <submittedName>
        <fullName evidence="3">Uu.00g007910.m01.CDS01</fullName>
    </submittedName>
</protein>
<feature type="transmembrane region" description="Helical" evidence="2">
    <location>
        <begin position="62"/>
        <end position="82"/>
    </location>
</feature>
<evidence type="ECO:0000256" key="2">
    <source>
        <dbReference type="SAM" id="Phobius"/>
    </source>
</evidence>
<evidence type="ECO:0000313" key="4">
    <source>
        <dbReference type="Proteomes" id="UP001295740"/>
    </source>
</evidence>
<keyword evidence="2" id="KW-0472">Membrane</keyword>
<feature type="region of interest" description="Disordered" evidence="1">
    <location>
        <begin position="125"/>
        <end position="146"/>
    </location>
</feature>
<feature type="compositionally biased region" description="Basic and acidic residues" evidence="1">
    <location>
        <begin position="136"/>
        <end position="146"/>
    </location>
</feature>
<name>A0AAI8VX35_9PEZI</name>
<evidence type="ECO:0000256" key="1">
    <source>
        <dbReference type="SAM" id="MobiDB-lite"/>
    </source>
</evidence>
<organism evidence="3 4">
    <name type="scientific">Anthostomella pinea</name>
    <dbReference type="NCBI Taxonomy" id="933095"/>
    <lineage>
        <taxon>Eukaryota</taxon>
        <taxon>Fungi</taxon>
        <taxon>Dikarya</taxon>
        <taxon>Ascomycota</taxon>
        <taxon>Pezizomycotina</taxon>
        <taxon>Sordariomycetes</taxon>
        <taxon>Xylariomycetidae</taxon>
        <taxon>Xylariales</taxon>
        <taxon>Xylariaceae</taxon>
        <taxon>Anthostomella</taxon>
    </lineage>
</organism>
<evidence type="ECO:0000313" key="3">
    <source>
        <dbReference type="EMBL" id="CAJ2512672.1"/>
    </source>
</evidence>
<sequence length="146" mass="16278">MNPSYVVLHLILWLGFGIAVGLTGWVLALALLSNSDDGYSSYYYDYYSDYYGSNYVNSLQPLIAFLALLVVVHFILSVRACVETAQRNKLKAPIIMMPQQMYYGPGPKPGYTMQHPVQPGYPTSPDQAHLTGYRGQTKEVNHHTAG</sequence>
<dbReference type="Proteomes" id="UP001295740">
    <property type="component" value="Unassembled WGS sequence"/>
</dbReference>
<dbReference type="AlphaFoldDB" id="A0AAI8VX35"/>